<dbReference type="GO" id="GO:0006261">
    <property type="term" value="P:DNA-templated DNA replication"/>
    <property type="evidence" value="ECO:0007669"/>
    <property type="project" value="UniProtKB-UniRule"/>
</dbReference>
<dbReference type="InterPro" id="IPR040982">
    <property type="entry name" value="DNA_pol3_finger"/>
</dbReference>
<dbReference type="Gene3D" id="6.10.140.1510">
    <property type="match status" value="1"/>
</dbReference>
<dbReference type="FunFam" id="3.30.420.10:FF:000045">
    <property type="entry name" value="3'-5' exonuclease DinG"/>
    <property type="match status" value="1"/>
</dbReference>
<evidence type="ECO:0000256" key="8">
    <source>
        <dbReference type="ARBA" id="ARBA00022801"/>
    </source>
</evidence>
<feature type="domain" description="Exonuclease" evidence="14">
    <location>
        <begin position="417"/>
        <end position="582"/>
    </location>
</feature>
<reference evidence="17" key="1">
    <citation type="submission" date="2016-11" db="EMBL/GenBank/DDBJ databases">
        <authorList>
            <person name="Varghese N."/>
            <person name="Submissions S."/>
        </authorList>
    </citation>
    <scope>NUCLEOTIDE SEQUENCE [LARGE SCALE GENOMIC DNA]</scope>
    <source>
        <strain evidence="17">DSM 10124</strain>
    </source>
</reference>
<dbReference type="InterPro" id="IPR036397">
    <property type="entry name" value="RNaseH_sf"/>
</dbReference>
<dbReference type="InterPro" id="IPR004805">
    <property type="entry name" value="DnaE2/DnaE/PolC"/>
</dbReference>
<evidence type="ECO:0000313" key="17">
    <source>
        <dbReference type="Proteomes" id="UP000184423"/>
    </source>
</evidence>
<comment type="catalytic activity">
    <reaction evidence="12 13">
        <text>DNA(n) + a 2'-deoxyribonucleoside 5'-triphosphate = DNA(n+1) + diphosphate</text>
        <dbReference type="Rhea" id="RHEA:22508"/>
        <dbReference type="Rhea" id="RHEA-COMP:17339"/>
        <dbReference type="Rhea" id="RHEA-COMP:17340"/>
        <dbReference type="ChEBI" id="CHEBI:33019"/>
        <dbReference type="ChEBI" id="CHEBI:61560"/>
        <dbReference type="ChEBI" id="CHEBI:173112"/>
        <dbReference type="EC" id="2.7.7.7"/>
    </reaction>
</comment>
<dbReference type="Pfam" id="PF17657">
    <property type="entry name" value="DNA_pol3_finger"/>
    <property type="match status" value="1"/>
</dbReference>
<evidence type="ECO:0000256" key="3">
    <source>
        <dbReference type="ARBA" id="ARBA00022490"/>
    </source>
</evidence>
<dbReference type="GO" id="GO:0008408">
    <property type="term" value="F:3'-5' exonuclease activity"/>
    <property type="evidence" value="ECO:0007669"/>
    <property type="project" value="UniProtKB-UniRule"/>
</dbReference>
<organism evidence="16 17">
    <name type="scientific">Caloramator proteoclasticus DSM 10124</name>
    <dbReference type="NCBI Taxonomy" id="1121262"/>
    <lineage>
        <taxon>Bacteria</taxon>
        <taxon>Bacillati</taxon>
        <taxon>Bacillota</taxon>
        <taxon>Clostridia</taxon>
        <taxon>Eubacteriales</taxon>
        <taxon>Clostridiaceae</taxon>
        <taxon>Caloramator</taxon>
    </lineage>
</organism>
<dbReference type="CDD" id="cd04484">
    <property type="entry name" value="polC_OBF"/>
    <property type="match status" value="1"/>
</dbReference>
<dbReference type="GO" id="GO:0003887">
    <property type="term" value="F:DNA-directed DNA polymerase activity"/>
    <property type="evidence" value="ECO:0007669"/>
    <property type="project" value="UniProtKB-UniRule"/>
</dbReference>
<name>A0A1M4SLX6_9CLOT</name>
<dbReference type="SUPFAM" id="SSF53098">
    <property type="entry name" value="Ribonuclease H-like"/>
    <property type="match status" value="1"/>
</dbReference>
<comment type="function">
    <text evidence="11">DNA polymerase III is a complex, multichain enzyme responsible for most of the replicative synthesis in bacteria. This DNA polymerase also exhibits 3' to 5' exonuclease activity. The alpha chain is the DNA polymerase.</text>
</comment>
<dbReference type="CDD" id="cd07435">
    <property type="entry name" value="PHP_PolIIIA_POLC"/>
    <property type="match status" value="1"/>
</dbReference>
<dbReference type="Pfam" id="PF01336">
    <property type="entry name" value="tRNA_anti-codon"/>
    <property type="match status" value="1"/>
</dbReference>
<dbReference type="Pfam" id="PF00929">
    <property type="entry name" value="RNase_T"/>
    <property type="match status" value="1"/>
</dbReference>
<dbReference type="SUPFAM" id="SSF50249">
    <property type="entry name" value="Nucleic acid-binding proteins"/>
    <property type="match status" value="1"/>
</dbReference>
<dbReference type="SUPFAM" id="SSF160975">
    <property type="entry name" value="AF1531-like"/>
    <property type="match status" value="1"/>
</dbReference>
<evidence type="ECO:0000256" key="12">
    <source>
        <dbReference type="ARBA" id="ARBA00049244"/>
    </source>
</evidence>
<keyword evidence="17" id="KW-1185">Reference proteome</keyword>
<proteinExistence type="inferred from homology"/>
<evidence type="ECO:0000256" key="11">
    <source>
        <dbReference type="ARBA" id="ARBA00025611"/>
    </source>
</evidence>
<keyword evidence="6 13" id="KW-0235">DNA replication</keyword>
<evidence type="ECO:0000256" key="5">
    <source>
        <dbReference type="ARBA" id="ARBA00022695"/>
    </source>
</evidence>
<dbReference type="InterPro" id="IPR012337">
    <property type="entry name" value="RNaseH-like_sf"/>
</dbReference>
<sequence length="1430" mass="162987">MSKALSEVLIDVAELNNNEILEKLFVEKVIVDKKTKKYEVFIKSYVETNQELKTKLIEAFKSKLKLDNNLELYIDYINKNMDYKNINEESFRIILRDILKQYPSICSVLTSSKFKINNENIEFNIDNEFTVNMLKSRQIDKILKKELYNIFNKNININFQYDELIIDDYNKLKYDEDSKLINQYIQEVREKSVPIKIESGDKNINSNNSNNDNPYIYGKPIKADFAKIVSITETSGIVEIEGEVFKVDIKETKNGKYIMSFYITDYTSSITVKLFPKPEKIDEIKSQISEGSYLKVIGEATYDKFVNEIVLMAKFIDKKEKTKRIDTCEEKRVELHLHTQMSGMDGVSSATKLIQRAKEWGHKAIAITDHGVVQAFPEAMDAAKKYGVKVIYGVEGYLVDDGEPIVYNPRDCSLDGEFIVFDIETTGFNPQTDEIIEIGAVKIKNYQIVDRFSVLINPERHISEEIQKLTGITNEMVIDKQTIIDILPKFTEFVGDGVLVAHNAKFDTGFLREKFKKFNLQFNYSILDTLPLARWLLPDLKRHKLNVIAEHLGISLENHHRAVDDAEATAHIFLKFVDMLKEKEISKLSDINLQYSGNFDIKKADTYHIVILVKNYQGLYNLYKLISMAHCNYFFKRPRIPKSLLEQMRDGLIIGTACEAGQLYRAILNNLSEGELEEIIKFYDYLEIQPIGNNMFLYENGKVDSVDKLYEYNKRIVELGEKYKKPVVATGDVHFLDPHDEYFRRILMAGQGFDDADNQAPLYFKTTDEMLEEFKYLGEEKAYEVVVKNPNMIADLVEEIKPIPEETFPPKIDGADEEIRKMTMDNAHSIYGEKLPEVVEKRLDKELNSIINNGYAVLYLIAHKLVAKSLNDGYLVGSRGSVGSSFVATMCGITEVNPLPPHYVCPNCKNSEFFLDGSVGAGVDLPDKNCPVCNTKYKKDGFDIPFEVFLGFEGDKEPDIDLNFSGEYQPVAHKYTEELFGEGHVFRAGTIGTIAEKTAYGFVKNYLEERGIKATSAEMERLVKGCTGVKRTTGQHPGGIMVVPRDKEIYEFTPIQKPADDVNSEVTTTHFDYHSISGRLLKLDILGHDDPTVLRMLQDLTGIDPKDIPLDDKNVIKLFTSTEPLGITKEDINCEVGTLGLPEFGTKFVRQMLIDTQPQNFSDLVRISGLSHGTDVWLNNAQDIIRQGLATLKEVICTRDDIMLYLIYSGVPPKTAFNIMERVRKGKGLRDEDIEVMKQNNVPDWYIQSCNKIKYMFPKGHAVAYVMMAVRIAYFKVYYPEAYYATYFTVRADDFDADLIVKGEKAIISKIKEIESLGNSASQKEKGLMTILEIALEMYKRGLKFIPVDLYKSDSVKFLITEEGILPPFRALQGVGENAARNIVAAREQGPFVSKEDLRIRAKATKTVIEILDSHGCLKGLPETNQLSLF</sequence>
<dbReference type="RefSeq" id="WP_073247621.1">
    <property type="nucleotide sequence ID" value="NZ_FQVG01000002.1"/>
</dbReference>
<dbReference type="NCBIfam" id="TIGR01405">
    <property type="entry name" value="polC_Gram_pos"/>
    <property type="match status" value="1"/>
</dbReference>
<feature type="domain" description="Polymerase/histidinol phosphatase N-terminal" evidence="15">
    <location>
        <begin position="333"/>
        <end position="400"/>
    </location>
</feature>
<evidence type="ECO:0000259" key="15">
    <source>
        <dbReference type="SMART" id="SM00481"/>
    </source>
</evidence>
<dbReference type="Proteomes" id="UP000184423">
    <property type="component" value="Unassembled WGS sequence"/>
</dbReference>
<dbReference type="Pfam" id="PF14579">
    <property type="entry name" value="HHH_6"/>
    <property type="match status" value="1"/>
</dbReference>
<dbReference type="NCBIfam" id="NF001688">
    <property type="entry name" value="PRK00448.1"/>
    <property type="match status" value="1"/>
</dbReference>
<evidence type="ECO:0000256" key="1">
    <source>
        <dbReference type="ARBA" id="ARBA00003452"/>
    </source>
</evidence>
<dbReference type="EC" id="2.7.7.7" evidence="13"/>
<keyword evidence="8 13" id="KW-0378">Hydrolase</keyword>
<dbReference type="InterPro" id="IPR006054">
    <property type="entry name" value="DnaQ"/>
</dbReference>
<dbReference type="InterPro" id="IPR004013">
    <property type="entry name" value="PHP_dom"/>
</dbReference>
<evidence type="ECO:0000313" key="16">
    <source>
        <dbReference type="EMBL" id="SHE33195.1"/>
    </source>
</evidence>
<dbReference type="EMBL" id="FQVG01000002">
    <property type="protein sequence ID" value="SHE33195.1"/>
    <property type="molecule type" value="Genomic_DNA"/>
</dbReference>
<dbReference type="InterPro" id="IPR004365">
    <property type="entry name" value="NA-bd_OB_tRNA"/>
</dbReference>
<comment type="subcellular location">
    <subcellularLocation>
        <location evidence="2 13">Cytoplasm</location>
    </subcellularLocation>
</comment>
<keyword evidence="3 13" id="KW-0963">Cytoplasm</keyword>
<dbReference type="Pfam" id="PF11490">
    <property type="entry name" value="DNA_pol3_a_NII"/>
    <property type="match status" value="1"/>
</dbReference>
<dbReference type="Pfam" id="PF02811">
    <property type="entry name" value="PHP"/>
    <property type="match status" value="1"/>
</dbReference>
<dbReference type="InterPro" id="IPR003141">
    <property type="entry name" value="Pol/His_phosphatase_N"/>
</dbReference>
<dbReference type="Gene3D" id="3.30.1900.20">
    <property type="match status" value="2"/>
</dbReference>
<dbReference type="Gene3D" id="1.10.150.870">
    <property type="match status" value="1"/>
</dbReference>
<dbReference type="InterPro" id="IPR029460">
    <property type="entry name" value="DNAPol_HHH"/>
</dbReference>
<keyword evidence="7 13" id="KW-0540">Nuclease</keyword>
<dbReference type="Gene3D" id="3.20.20.140">
    <property type="entry name" value="Metal-dependent hydrolases"/>
    <property type="match status" value="2"/>
</dbReference>
<dbReference type="Gene3D" id="3.30.420.10">
    <property type="entry name" value="Ribonuclease H-like superfamily/Ribonuclease H"/>
    <property type="match status" value="1"/>
</dbReference>
<protein>
    <recommendedName>
        <fullName evidence="13">DNA polymerase III PolC-type</fullName>
        <shortName evidence="13">PolIII</shortName>
        <ecNumber evidence="13">2.7.7.7</ecNumber>
    </recommendedName>
</protein>
<comment type="function">
    <text evidence="1 13">Required for replicative DNA synthesis. This DNA polymerase also exhibits 3' to 5' exonuclease activity.</text>
</comment>
<dbReference type="InterPro" id="IPR006308">
    <property type="entry name" value="Pol_III_a_PolC-type_gram_pos"/>
</dbReference>
<dbReference type="GO" id="GO:0003677">
    <property type="term" value="F:DNA binding"/>
    <property type="evidence" value="ECO:0007669"/>
    <property type="project" value="UniProtKB-UniRule"/>
</dbReference>
<keyword evidence="4 13" id="KW-0808">Transferase</keyword>
<dbReference type="SMART" id="SM00479">
    <property type="entry name" value="EXOIII"/>
    <property type="match status" value="1"/>
</dbReference>
<evidence type="ECO:0000256" key="4">
    <source>
        <dbReference type="ARBA" id="ARBA00022679"/>
    </source>
</evidence>
<comment type="similarity">
    <text evidence="13">Belongs to the DNA polymerase type-C family. PolC subfamily.</text>
</comment>
<dbReference type="HAMAP" id="MF_00356">
    <property type="entry name" value="DNApol_PolC"/>
    <property type="match status" value="1"/>
</dbReference>
<evidence type="ECO:0000256" key="6">
    <source>
        <dbReference type="ARBA" id="ARBA00022705"/>
    </source>
</evidence>
<evidence type="ECO:0000256" key="9">
    <source>
        <dbReference type="ARBA" id="ARBA00022839"/>
    </source>
</evidence>
<dbReference type="CDD" id="cd06127">
    <property type="entry name" value="DEDDh"/>
    <property type="match status" value="1"/>
</dbReference>
<dbReference type="InterPro" id="IPR012340">
    <property type="entry name" value="NA-bd_OB-fold"/>
</dbReference>
<keyword evidence="5 13" id="KW-0548">Nucleotidyltransferase</keyword>
<evidence type="ECO:0000256" key="10">
    <source>
        <dbReference type="ARBA" id="ARBA00022932"/>
    </source>
</evidence>
<dbReference type="InterPro" id="IPR011708">
    <property type="entry name" value="DNA_pol3_alpha_NTPase_dom"/>
</dbReference>
<evidence type="ECO:0000259" key="14">
    <source>
        <dbReference type="SMART" id="SM00479"/>
    </source>
</evidence>
<evidence type="ECO:0000256" key="2">
    <source>
        <dbReference type="ARBA" id="ARBA00004496"/>
    </source>
</evidence>
<dbReference type="InterPro" id="IPR044923">
    <property type="entry name" value="PolC_middle_finger_sf"/>
</dbReference>
<dbReference type="InterPro" id="IPR013520">
    <property type="entry name" value="Ribonucl_H"/>
</dbReference>
<dbReference type="PANTHER" id="PTHR32294:SF5">
    <property type="entry name" value="DNA POLYMERASE III POLC-TYPE"/>
    <property type="match status" value="1"/>
</dbReference>
<dbReference type="Gene3D" id="1.10.150.700">
    <property type="entry name" value="PolC, middle finger domain"/>
    <property type="match status" value="1"/>
</dbReference>
<evidence type="ECO:0000256" key="7">
    <source>
        <dbReference type="ARBA" id="ARBA00022722"/>
    </source>
</evidence>
<accession>A0A1M4SLX6</accession>
<dbReference type="PANTHER" id="PTHR32294">
    <property type="entry name" value="DNA POLYMERASE III SUBUNIT ALPHA"/>
    <property type="match status" value="1"/>
</dbReference>
<keyword evidence="9 13" id="KW-0269">Exonuclease</keyword>
<dbReference type="InterPro" id="IPR024754">
    <property type="entry name" value="DNA_PolC-like_N_II"/>
</dbReference>
<evidence type="ECO:0000256" key="13">
    <source>
        <dbReference type="HAMAP-Rule" id="MF_00356"/>
    </source>
</evidence>
<gene>
    <name evidence="13" type="primary">polC</name>
    <name evidence="16" type="ORF">SAMN02746091_00165</name>
</gene>
<dbReference type="SMART" id="SM00481">
    <property type="entry name" value="POLIIIAc"/>
    <property type="match status" value="1"/>
</dbReference>
<keyword evidence="10 13" id="KW-0239">DNA-directed DNA polymerase</keyword>
<dbReference type="Gene3D" id="2.40.50.140">
    <property type="entry name" value="Nucleic acid-binding proteins"/>
    <property type="match status" value="1"/>
</dbReference>
<dbReference type="NCBIfam" id="TIGR00573">
    <property type="entry name" value="dnaq"/>
    <property type="match status" value="1"/>
</dbReference>
<dbReference type="GO" id="GO:0005737">
    <property type="term" value="C:cytoplasm"/>
    <property type="evidence" value="ECO:0007669"/>
    <property type="project" value="UniProtKB-SubCell"/>
</dbReference>
<dbReference type="Pfam" id="PF07733">
    <property type="entry name" value="DNA_pol3_alpha"/>
    <property type="match status" value="1"/>
</dbReference>